<reference evidence="1" key="1">
    <citation type="submission" date="2014-09" db="EMBL/GenBank/DDBJ databases">
        <title>Genome sequence of the luminous mushroom Mycena chlorophos for searching fungal bioluminescence genes.</title>
        <authorList>
            <person name="Tanaka Y."/>
            <person name="Kasuga D."/>
            <person name="Oba Y."/>
            <person name="Hase S."/>
            <person name="Sato K."/>
            <person name="Oba Y."/>
            <person name="Sakakibara Y."/>
        </authorList>
    </citation>
    <scope>NUCLEOTIDE SEQUENCE</scope>
</reference>
<protein>
    <recommendedName>
        <fullName evidence="3">Integrase</fullName>
    </recommendedName>
</protein>
<gene>
    <name evidence="1" type="ORF">MCHLO_06989</name>
</gene>
<proteinExistence type="predicted"/>
<dbReference type="EMBL" id="DF845798">
    <property type="protein sequence ID" value="GAT49694.1"/>
    <property type="molecule type" value="Genomic_DNA"/>
</dbReference>
<name>A0ABQ0LF23_MYCCL</name>
<accession>A0ABQ0LF23</accession>
<evidence type="ECO:0008006" key="3">
    <source>
        <dbReference type="Google" id="ProtNLM"/>
    </source>
</evidence>
<keyword evidence="2" id="KW-1185">Reference proteome</keyword>
<evidence type="ECO:0000313" key="1">
    <source>
        <dbReference type="EMBL" id="GAT49694.1"/>
    </source>
</evidence>
<evidence type="ECO:0000313" key="2">
    <source>
        <dbReference type="Proteomes" id="UP000815677"/>
    </source>
</evidence>
<organism evidence="1 2">
    <name type="scientific">Mycena chlorophos</name>
    <name type="common">Agaric fungus</name>
    <name type="synonym">Agaricus chlorophos</name>
    <dbReference type="NCBI Taxonomy" id="658473"/>
    <lineage>
        <taxon>Eukaryota</taxon>
        <taxon>Fungi</taxon>
        <taxon>Dikarya</taxon>
        <taxon>Basidiomycota</taxon>
        <taxon>Agaricomycotina</taxon>
        <taxon>Agaricomycetes</taxon>
        <taxon>Agaricomycetidae</taxon>
        <taxon>Agaricales</taxon>
        <taxon>Marasmiineae</taxon>
        <taxon>Mycenaceae</taxon>
        <taxon>Mycena</taxon>
    </lineage>
</organism>
<dbReference type="Proteomes" id="UP000815677">
    <property type="component" value="Unassembled WGS sequence"/>
</dbReference>
<sequence length="72" mass="7992">MTSLRTLTPHIERNPQACIKLSRRAGATLLPHSFRRGVQLKINAAALDLGSISTVDRWALRGSRARTIDQVQ</sequence>